<dbReference type="InterPro" id="IPR011162">
    <property type="entry name" value="MHC_I/II-like_Ag-recog"/>
</dbReference>
<sequence length="943" mass="105912">MPPFSGSMSHRKVKNQCLLVLWIYLSAAKCGSHSLEFLSTGRVQPGSGPHFEQVTESDGVVISHCDSGTQQEHFKPVLESHNLPGTCRPACYDVFDALKEISKFINHTRNVQRRRGCITSDERLESAFDNWAVNGEGFIQFDAGAQKWKALSPSAEMIKELWNGYETRNHFFGQFINEECPEMIHHIKLREAEKRTDLRVFANPVDRTKALLKCHVTSTDKSVRSVSVTEDGAPKANWITVTGPLPSGDGSVILILTAEVPLIHTNIYGCVVQTEDRTITVMWGSHSLEFLSTGRVQPGSGPHFEQVTEFDGVVISHCDSGTQQEHFKPVLESHNLPGTCRQACYDVFDALKEISQFINHTRNVQRRRGCITSDERLESAFDNWAVNGEGFIQFDAGAQKWKALSPSAEMIKDSWNGYEARNHFFGQFINEECPEMIHQIKLREVEKRTDLRVFANPVDRTRALLKCHVTSTDKSVRSVSLTEDGAPKANWITVTGPLPSGDGSVILILTAEVPLIHTNIYGCVVQTEDRTITVMWAHMGILRNERAERHNSEERKVMMDGLRKLGMVDVDELGREFRKQELDEALVDFIVKDSQPFTVVSDPGFRALVAKLDPTCTLPSRQTVKAMVERRDVEEKEKAKAALQNVDSVSLSADMWTSINMDAYLAVTCHAIHAGSHSLEFLSTGRVQPGSRPHFEQVTEFDGVVISHCDSGTQQEHFKPVLESHNLPGTCRPACYDVFDALKEISKFINHTRNVQRRRGCITSDERLESAFDNWAVNGEGFIQFDAGAQKWKALSPSAEMIKDSWNGYEARNHLFGQFIRRYCLEMIHQIKLREIEKRTDLRVFANPVNRTRALLKCHVTSTDKSVRSVSLTEDGAPKANWITVTGPLPSGDGSVILILTAEVPLIHTNIYGCVVQTEDRNITVMWGENFTFTCCCMIVIES</sequence>
<evidence type="ECO:0000259" key="3">
    <source>
        <dbReference type="Pfam" id="PF00129"/>
    </source>
</evidence>
<dbReference type="InterPro" id="IPR011161">
    <property type="entry name" value="MHC_I-like_Ag-recog"/>
</dbReference>
<evidence type="ECO:0000313" key="5">
    <source>
        <dbReference type="Proteomes" id="UP000324091"/>
    </source>
</evidence>
<name>A0A5C6NRF6_9TELE</name>
<keyword evidence="1" id="KW-0325">Glycoprotein</keyword>
<feature type="domain" description="MHC class I-like antigen recognition-like" evidence="3">
    <location>
        <begin position="97"/>
        <end position="186"/>
    </location>
</feature>
<dbReference type="SUPFAM" id="SSF140996">
    <property type="entry name" value="Hermes dimerisation domain"/>
    <property type="match status" value="1"/>
</dbReference>
<feature type="signal peptide" evidence="2">
    <location>
        <begin position="1"/>
        <end position="32"/>
    </location>
</feature>
<dbReference type="Gene3D" id="3.30.500.10">
    <property type="entry name" value="MHC class I-like antigen recognition-like"/>
    <property type="match status" value="3"/>
</dbReference>
<dbReference type="GO" id="GO:0002486">
    <property type="term" value="P:antigen processing and presentation of endogenous peptide antigen via MHC class I via ER pathway, TAP-independent"/>
    <property type="evidence" value="ECO:0007669"/>
    <property type="project" value="TreeGrafter"/>
</dbReference>
<dbReference type="InterPro" id="IPR037055">
    <property type="entry name" value="MHC_I-like_Ag-recog_sf"/>
</dbReference>
<feature type="chain" id="PRO_5022736697" description="MHC class I-like antigen recognition-like domain-containing protein" evidence="2">
    <location>
        <begin position="33"/>
        <end position="943"/>
    </location>
</feature>
<dbReference type="GO" id="GO:0009897">
    <property type="term" value="C:external side of plasma membrane"/>
    <property type="evidence" value="ECO:0007669"/>
    <property type="project" value="TreeGrafter"/>
</dbReference>
<comment type="caution">
    <text evidence="4">The sequence shown here is derived from an EMBL/GenBank/DDBJ whole genome shotgun (WGS) entry which is preliminary data.</text>
</comment>
<proteinExistence type="predicted"/>
<gene>
    <name evidence="4" type="ORF">D4764_18G0003210</name>
</gene>
<dbReference type="AlphaFoldDB" id="A0A5C6NRF6"/>
<organism evidence="4 5">
    <name type="scientific">Takifugu flavidus</name>
    <name type="common">sansaifugu</name>
    <dbReference type="NCBI Taxonomy" id="433684"/>
    <lineage>
        <taxon>Eukaryota</taxon>
        <taxon>Metazoa</taxon>
        <taxon>Chordata</taxon>
        <taxon>Craniata</taxon>
        <taxon>Vertebrata</taxon>
        <taxon>Euteleostomi</taxon>
        <taxon>Actinopterygii</taxon>
        <taxon>Neopterygii</taxon>
        <taxon>Teleostei</taxon>
        <taxon>Neoteleostei</taxon>
        <taxon>Acanthomorphata</taxon>
        <taxon>Eupercaria</taxon>
        <taxon>Tetraodontiformes</taxon>
        <taxon>Tetradontoidea</taxon>
        <taxon>Tetraodontidae</taxon>
        <taxon>Takifugu</taxon>
    </lineage>
</organism>
<dbReference type="GO" id="GO:0002476">
    <property type="term" value="P:antigen processing and presentation of endogenous peptide antigen via MHC class Ib"/>
    <property type="evidence" value="ECO:0007669"/>
    <property type="project" value="TreeGrafter"/>
</dbReference>
<evidence type="ECO:0000313" key="4">
    <source>
        <dbReference type="EMBL" id="TWW69515.1"/>
    </source>
</evidence>
<feature type="domain" description="MHC class I-like antigen recognition-like" evidence="3">
    <location>
        <begin position="349"/>
        <end position="439"/>
    </location>
</feature>
<evidence type="ECO:0000256" key="1">
    <source>
        <dbReference type="ARBA" id="ARBA00023180"/>
    </source>
</evidence>
<dbReference type="SUPFAM" id="SSF54452">
    <property type="entry name" value="MHC antigen-recognition domain"/>
    <property type="match status" value="3"/>
</dbReference>
<feature type="domain" description="MHC class I-like antigen recognition-like" evidence="3">
    <location>
        <begin position="741"/>
        <end position="830"/>
    </location>
</feature>
<dbReference type="GO" id="GO:0006955">
    <property type="term" value="P:immune response"/>
    <property type="evidence" value="ECO:0007669"/>
    <property type="project" value="TreeGrafter"/>
</dbReference>
<evidence type="ECO:0000256" key="2">
    <source>
        <dbReference type="SAM" id="SignalP"/>
    </source>
</evidence>
<dbReference type="Gene3D" id="1.10.10.1070">
    <property type="entry name" value="Zinc finger, BED domain-containing"/>
    <property type="match status" value="1"/>
</dbReference>
<reference evidence="4 5" key="1">
    <citation type="submission" date="2019-04" db="EMBL/GenBank/DDBJ databases">
        <title>Chromosome genome assembly for Takifugu flavidus.</title>
        <authorList>
            <person name="Xiao S."/>
        </authorList>
    </citation>
    <scope>NUCLEOTIDE SEQUENCE [LARGE SCALE GENOMIC DNA]</scope>
    <source>
        <strain evidence="4">HTHZ2018</strain>
        <tissue evidence="4">Muscle</tissue>
    </source>
</reference>
<dbReference type="PANTHER" id="PTHR16675">
    <property type="entry name" value="MHC CLASS I-RELATED"/>
    <property type="match status" value="1"/>
</dbReference>
<protein>
    <recommendedName>
        <fullName evidence="3">MHC class I-like antigen recognition-like domain-containing protein</fullName>
    </recommendedName>
</protein>
<dbReference type="Proteomes" id="UP000324091">
    <property type="component" value="Chromosome 18"/>
</dbReference>
<dbReference type="Pfam" id="PF00129">
    <property type="entry name" value="MHC_I"/>
    <property type="match status" value="3"/>
</dbReference>
<keyword evidence="5" id="KW-1185">Reference proteome</keyword>
<dbReference type="GO" id="GO:0001916">
    <property type="term" value="P:positive regulation of T cell mediated cytotoxicity"/>
    <property type="evidence" value="ECO:0007669"/>
    <property type="project" value="TreeGrafter"/>
</dbReference>
<keyword evidence="2" id="KW-0732">Signal</keyword>
<dbReference type="EMBL" id="RHFK02000010">
    <property type="protein sequence ID" value="TWW69515.1"/>
    <property type="molecule type" value="Genomic_DNA"/>
</dbReference>
<accession>A0A5C6NRF6</accession>
<dbReference type="InterPro" id="IPR050208">
    <property type="entry name" value="MHC_class-I_related"/>
</dbReference>
<dbReference type="GO" id="GO:0005615">
    <property type="term" value="C:extracellular space"/>
    <property type="evidence" value="ECO:0007669"/>
    <property type="project" value="TreeGrafter"/>
</dbReference>
<dbReference type="PANTHER" id="PTHR16675:SF289">
    <property type="entry name" value="ZINC-ALPHA-2-GLYCOPROTEIN"/>
    <property type="match status" value="1"/>
</dbReference>